<dbReference type="PANTHER" id="PTHR21530:SF7">
    <property type="entry name" value="TRAB DOMAIN-CONTAINING PROTEIN"/>
    <property type="match status" value="1"/>
</dbReference>
<dbReference type="CDD" id="cd14726">
    <property type="entry name" value="TraB_PrgY-like"/>
    <property type="match status" value="1"/>
</dbReference>
<dbReference type="InterPro" id="IPR002816">
    <property type="entry name" value="TraB/PrgY/GumN_fam"/>
</dbReference>
<dbReference type="Proteomes" id="UP000007875">
    <property type="component" value="Unassembled WGS sequence"/>
</dbReference>
<sequence>MENSEVTEQALKATEESPNDQIETLGDSDEWTDDESGNEEESNRRAVALRHAASIRRQLRKTSDLDLPKTVTELDGPNGEKVYLIGTAHFSTESCEDVRKVISLVQPDAVVVELCASRVQVLSHDEDYLKKMSEEGAMERLSKCVKQKGLVSGLVLYMMLQMSSHITKQLGMAPGSEFRAALSELKTVPGCSLLLGDRPIEITMQRMLASLSVWQKMKFAFLLLQEFKPISAEDVEKLKERDMFEQLMAEMVGEFPHMANALVAERDIFLTGYLQHTMKMKVTLPAQL</sequence>
<dbReference type="Ensembl" id="ENSCSAVT00000018755.1">
    <property type="protein sequence ID" value="ENSCSAVP00000018554.1"/>
    <property type="gene ID" value="ENSCSAVG00000010898.1"/>
</dbReference>
<dbReference type="FunCoup" id="H2ZLT8">
    <property type="interactions" value="282"/>
</dbReference>
<dbReference type="PANTHER" id="PTHR21530">
    <property type="entry name" value="PHEROMONE SHUTDOWN PROTEIN"/>
    <property type="match status" value="1"/>
</dbReference>
<keyword evidence="3" id="KW-1185">Reference proteome</keyword>
<protein>
    <recommendedName>
        <fullName evidence="4">TraB domain-containing protein</fullName>
    </recommendedName>
</protein>
<reference evidence="2" key="3">
    <citation type="submission" date="2025-09" db="UniProtKB">
        <authorList>
            <consortium name="Ensembl"/>
        </authorList>
    </citation>
    <scope>IDENTIFICATION</scope>
</reference>
<dbReference type="InterPro" id="IPR046345">
    <property type="entry name" value="TraB_PrgY-like"/>
</dbReference>
<reference evidence="2" key="2">
    <citation type="submission" date="2025-08" db="UniProtKB">
        <authorList>
            <consortium name="Ensembl"/>
        </authorList>
    </citation>
    <scope>IDENTIFICATION</scope>
</reference>
<dbReference type="AlphaFoldDB" id="H2ZLT8"/>
<evidence type="ECO:0000313" key="3">
    <source>
        <dbReference type="Proteomes" id="UP000007875"/>
    </source>
</evidence>
<feature type="region of interest" description="Disordered" evidence="1">
    <location>
        <begin position="1"/>
        <end position="45"/>
    </location>
</feature>
<dbReference type="STRING" id="51511.ENSCSAVP00000018554"/>
<evidence type="ECO:0000313" key="2">
    <source>
        <dbReference type="Ensembl" id="ENSCSAVP00000018554.1"/>
    </source>
</evidence>
<proteinExistence type="predicted"/>
<dbReference type="GeneTree" id="ENSGT00390000009067"/>
<accession>H2ZLT8</accession>
<dbReference type="HOGENOM" id="CLU_034593_0_1_1"/>
<evidence type="ECO:0000256" key="1">
    <source>
        <dbReference type="SAM" id="MobiDB-lite"/>
    </source>
</evidence>
<organism evidence="2 3">
    <name type="scientific">Ciona savignyi</name>
    <name type="common">Pacific transparent sea squirt</name>
    <dbReference type="NCBI Taxonomy" id="51511"/>
    <lineage>
        <taxon>Eukaryota</taxon>
        <taxon>Metazoa</taxon>
        <taxon>Chordata</taxon>
        <taxon>Tunicata</taxon>
        <taxon>Ascidiacea</taxon>
        <taxon>Phlebobranchia</taxon>
        <taxon>Cionidae</taxon>
        <taxon>Ciona</taxon>
    </lineage>
</organism>
<name>H2ZLT8_CIOSA</name>
<dbReference type="eggNOG" id="KOG2860">
    <property type="taxonomic scope" value="Eukaryota"/>
</dbReference>
<dbReference type="InParanoid" id="H2ZLT8"/>
<reference evidence="3" key="1">
    <citation type="submission" date="2003-08" db="EMBL/GenBank/DDBJ databases">
        <authorList>
            <person name="Birren B."/>
            <person name="Nusbaum C."/>
            <person name="Abebe A."/>
            <person name="Abouelleil A."/>
            <person name="Adekoya E."/>
            <person name="Ait-zahra M."/>
            <person name="Allen N."/>
            <person name="Allen T."/>
            <person name="An P."/>
            <person name="Anderson M."/>
            <person name="Anderson S."/>
            <person name="Arachchi H."/>
            <person name="Armbruster J."/>
            <person name="Bachantsang P."/>
            <person name="Baldwin J."/>
            <person name="Barry A."/>
            <person name="Bayul T."/>
            <person name="Blitshsteyn B."/>
            <person name="Bloom T."/>
            <person name="Blye J."/>
            <person name="Boguslavskiy L."/>
            <person name="Borowsky M."/>
            <person name="Boukhgalter B."/>
            <person name="Brunache A."/>
            <person name="Butler J."/>
            <person name="Calixte N."/>
            <person name="Calvo S."/>
            <person name="Camarata J."/>
            <person name="Campo K."/>
            <person name="Chang J."/>
            <person name="Cheshatsang Y."/>
            <person name="Citroen M."/>
            <person name="Collymore A."/>
            <person name="Considine T."/>
            <person name="Cook A."/>
            <person name="Cooke P."/>
            <person name="Corum B."/>
            <person name="Cuomo C."/>
            <person name="David R."/>
            <person name="Dawoe T."/>
            <person name="Degray S."/>
            <person name="Dodge S."/>
            <person name="Dooley K."/>
            <person name="Dorje P."/>
            <person name="Dorjee K."/>
            <person name="Dorris L."/>
            <person name="Duffey N."/>
            <person name="Dupes A."/>
            <person name="Elkins T."/>
            <person name="Engels R."/>
            <person name="Erickson J."/>
            <person name="Farina A."/>
            <person name="Faro S."/>
            <person name="Ferreira P."/>
            <person name="Fischer H."/>
            <person name="Fitzgerald M."/>
            <person name="Foley K."/>
            <person name="Gage D."/>
            <person name="Galagan J."/>
            <person name="Gearin G."/>
            <person name="Gnerre S."/>
            <person name="Gnirke A."/>
            <person name="Goyette A."/>
            <person name="Graham J."/>
            <person name="Grandbois E."/>
            <person name="Gyaltsen K."/>
            <person name="Hafez N."/>
            <person name="Hagopian D."/>
            <person name="Hagos B."/>
            <person name="Hall J."/>
            <person name="Hatcher B."/>
            <person name="Heller A."/>
            <person name="Higgins H."/>
            <person name="Honan T."/>
            <person name="Horn A."/>
            <person name="Houde N."/>
            <person name="Hughes L."/>
            <person name="Hulme W."/>
            <person name="Husby E."/>
            <person name="Iliev I."/>
            <person name="Jaffe D."/>
            <person name="Jones C."/>
            <person name="Kamal M."/>
            <person name="Kamat A."/>
            <person name="Kamvysselis M."/>
            <person name="Karlsson E."/>
            <person name="Kells C."/>
            <person name="Kieu A."/>
            <person name="Kisner P."/>
            <person name="Kodira C."/>
            <person name="Kulbokas E."/>
            <person name="Labutti K."/>
            <person name="Lama D."/>
            <person name="Landers T."/>
            <person name="Leger J."/>
            <person name="Levine S."/>
            <person name="Lewis D."/>
            <person name="Lewis T."/>
            <person name="Lindblad-toh K."/>
            <person name="Liu X."/>
            <person name="Lokyitsang T."/>
            <person name="Lokyitsang Y."/>
            <person name="Lucien O."/>
            <person name="Lui A."/>
            <person name="Ma L.J."/>
            <person name="Mabbitt R."/>
            <person name="Macdonald J."/>
            <person name="Maclean C."/>
            <person name="Major J."/>
            <person name="Manning J."/>
            <person name="Marabella R."/>
            <person name="Maru K."/>
            <person name="Matthews C."/>
            <person name="Mauceli E."/>
            <person name="Mccarthy M."/>
            <person name="Mcdonough S."/>
            <person name="Mcghee T."/>
            <person name="Meldrim J."/>
            <person name="Meneus L."/>
            <person name="Mesirov J."/>
            <person name="Mihalev A."/>
            <person name="Mihova T."/>
            <person name="Mikkelsen T."/>
            <person name="Mlenga V."/>
            <person name="Moru K."/>
            <person name="Mozes J."/>
            <person name="Mulrain L."/>
            <person name="Munson G."/>
            <person name="Naylor J."/>
            <person name="Newes C."/>
            <person name="Nguyen C."/>
            <person name="Nguyen N."/>
            <person name="Nguyen T."/>
            <person name="Nicol R."/>
            <person name="Nielsen C."/>
            <person name="Nizzari M."/>
            <person name="Norbu C."/>
            <person name="Norbu N."/>
            <person name="O'donnell P."/>
            <person name="Okoawo O."/>
            <person name="O'leary S."/>
            <person name="Omotosho B."/>
            <person name="O'neill K."/>
            <person name="Osman S."/>
            <person name="Parker S."/>
            <person name="Perrin D."/>
            <person name="Phunkhang P."/>
            <person name="Piqani B."/>
            <person name="Purcell S."/>
            <person name="Rachupka T."/>
            <person name="Ramasamy U."/>
            <person name="Rameau R."/>
            <person name="Ray V."/>
            <person name="Raymond C."/>
            <person name="Retta R."/>
            <person name="Richardson S."/>
            <person name="Rise C."/>
            <person name="Rodriguez J."/>
            <person name="Rogers J."/>
            <person name="Rogov P."/>
            <person name="Rutman M."/>
            <person name="Schupbach R."/>
            <person name="Seaman C."/>
            <person name="Settipalli S."/>
            <person name="Sharpe T."/>
            <person name="Sheridan J."/>
            <person name="Sherpa N."/>
            <person name="Shi J."/>
            <person name="Smirnov S."/>
            <person name="Smith C."/>
            <person name="Sougnez C."/>
            <person name="Spencer B."/>
            <person name="Stalker J."/>
            <person name="Stange-thomann N."/>
            <person name="Stavropoulos S."/>
            <person name="Stetson K."/>
            <person name="Stone C."/>
            <person name="Stone S."/>
            <person name="Stubbs M."/>
            <person name="Talamas J."/>
            <person name="Tchuinga P."/>
            <person name="Tenzing P."/>
            <person name="Tesfaye S."/>
            <person name="Theodore J."/>
            <person name="Thoulutsang Y."/>
            <person name="Topham K."/>
            <person name="Towey S."/>
            <person name="Tsamla T."/>
            <person name="Tsomo N."/>
            <person name="Vallee D."/>
            <person name="Vassiliev H."/>
            <person name="Venkataraman V."/>
            <person name="Vinson J."/>
            <person name="Vo A."/>
            <person name="Wade C."/>
            <person name="Wang S."/>
            <person name="Wangchuk T."/>
            <person name="Wangdi T."/>
            <person name="Whittaker C."/>
            <person name="Wilkinson J."/>
            <person name="Wu Y."/>
            <person name="Wyman D."/>
            <person name="Yadav S."/>
            <person name="Yang S."/>
            <person name="Yang X."/>
            <person name="Yeager S."/>
            <person name="Yee E."/>
            <person name="Young G."/>
            <person name="Zainoun J."/>
            <person name="Zembeck L."/>
            <person name="Zimmer A."/>
            <person name="Zody M."/>
            <person name="Lander E."/>
        </authorList>
    </citation>
    <scope>NUCLEOTIDE SEQUENCE [LARGE SCALE GENOMIC DNA]</scope>
</reference>
<feature type="compositionally biased region" description="Acidic residues" evidence="1">
    <location>
        <begin position="26"/>
        <end position="40"/>
    </location>
</feature>
<evidence type="ECO:0008006" key="4">
    <source>
        <dbReference type="Google" id="ProtNLM"/>
    </source>
</evidence>
<dbReference type="Pfam" id="PF01963">
    <property type="entry name" value="TraB_PrgY_gumN"/>
    <property type="match status" value="1"/>
</dbReference>
<dbReference type="OMA" id="WKAYHES"/>